<dbReference type="Proteomes" id="UP001281761">
    <property type="component" value="Unassembled WGS sequence"/>
</dbReference>
<dbReference type="EMBL" id="JARBJD010000084">
    <property type="protein sequence ID" value="KAK2953948.1"/>
    <property type="molecule type" value="Genomic_DNA"/>
</dbReference>
<keyword evidence="2" id="KW-1185">Reference proteome</keyword>
<evidence type="ECO:0000313" key="2">
    <source>
        <dbReference type="Proteomes" id="UP001281761"/>
    </source>
</evidence>
<sequence>MCTSFQLLHFTFHSPLRWMGAVFFACRPSSFSQHHPFLLSAIPDIKLFYKLHFTEITSPITPQPYISTSLSHPSQRSVPIHPLHSSNNCDGCLDRFGILNRHFTIQRVGDRSF</sequence>
<evidence type="ECO:0000313" key="1">
    <source>
        <dbReference type="EMBL" id="KAK2953948.1"/>
    </source>
</evidence>
<reference evidence="1 2" key="1">
    <citation type="journal article" date="2022" name="bioRxiv">
        <title>Genomics of Preaxostyla Flagellates Illuminates Evolutionary Transitions and the Path Towards Mitochondrial Loss.</title>
        <authorList>
            <person name="Novak L.V.F."/>
            <person name="Treitli S.C."/>
            <person name="Pyrih J."/>
            <person name="Halakuc P."/>
            <person name="Pipaliya S.V."/>
            <person name="Vacek V."/>
            <person name="Brzon O."/>
            <person name="Soukal P."/>
            <person name="Eme L."/>
            <person name="Dacks J.B."/>
            <person name="Karnkowska A."/>
            <person name="Elias M."/>
            <person name="Hampl V."/>
        </authorList>
    </citation>
    <scope>NUCLEOTIDE SEQUENCE [LARGE SCALE GENOMIC DNA]</scope>
    <source>
        <strain evidence="1">NAU3</strain>
        <tissue evidence="1">Gut</tissue>
    </source>
</reference>
<comment type="caution">
    <text evidence="1">The sequence shown here is derived from an EMBL/GenBank/DDBJ whole genome shotgun (WGS) entry which is preliminary data.</text>
</comment>
<proteinExistence type="predicted"/>
<gene>
    <name evidence="1" type="ORF">BLNAU_11050</name>
</gene>
<name>A0ABQ9XNI3_9EUKA</name>
<protein>
    <submittedName>
        <fullName evidence="1">Uncharacterized protein</fullName>
    </submittedName>
</protein>
<accession>A0ABQ9XNI3</accession>
<organism evidence="1 2">
    <name type="scientific">Blattamonas nauphoetae</name>
    <dbReference type="NCBI Taxonomy" id="2049346"/>
    <lineage>
        <taxon>Eukaryota</taxon>
        <taxon>Metamonada</taxon>
        <taxon>Preaxostyla</taxon>
        <taxon>Oxymonadida</taxon>
        <taxon>Blattamonas</taxon>
    </lineage>
</organism>